<keyword evidence="3" id="KW-1185">Reference proteome</keyword>
<feature type="region of interest" description="Disordered" evidence="1">
    <location>
        <begin position="4459"/>
        <end position="4490"/>
    </location>
</feature>
<accession>A0ABR4QPU1</accession>
<evidence type="ECO:0000313" key="2">
    <source>
        <dbReference type="EMBL" id="KAL5111739.1"/>
    </source>
</evidence>
<feature type="region of interest" description="Disordered" evidence="1">
    <location>
        <begin position="3616"/>
        <end position="3647"/>
    </location>
</feature>
<feature type="region of interest" description="Disordered" evidence="1">
    <location>
        <begin position="4074"/>
        <end position="4105"/>
    </location>
</feature>
<feature type="region of interest" description="Disordered" evidence="1">
    <location>
        <begin position="3158"/>
        <end position="3189"/>
    </location>
</feature>
<feature type="region of interest" description="Disordered" evidence="1">
    <location>
        <begin position="2929"/>
        <end position="2960"/>
    </location>
</feature>
<dbReference type="Proteomes" id="UP001651158">
    <property type="component" value="Unassembled WGS sequence"/>
</dbReference>
<dbReference type="InterPro" id="IPR018247">
    <property type="entry name" value="EF_Hand_1_Ca_BS"/>
</dbReference>
<feature type="compositionally biased region" description="Basic and acidic residues" evidence="1">
    <location>
        <begin position="311"/>
        <end position="322"/>
    </location>
</feature>
<comment type="caution">
    <text evidence="2">The sequence shown here is derived from an EMBL/GenBank/DDBJ whole genome shotgun (WGS) entry which is preliminary data.</text>
</comment>
<protein>
    <submittedName>
        <fullName evidence="2">Uncharacterized protein</fullName>
    </submittedName>
</protein>
<reference evidence="2 3" key="1">
    <citation type="journal article" date="2022" name="Front. Cell. Infect. Microbiol.">
        <title>The Genomes of Two Strains of Taenia crassiceps the Animal Model for the Study of Human Cysticercosis.</title>
        <authorList>
            <person name="Bobes R.J."/>
            <person name="Estrada K."/>
            <person name="Rios-Valencia D.G."/>
            <person name="Calderon-Gallegos A."/>
            <person name="de la Torre P."/>
            <person name="Carrero J.C."/>
            <person name="Sanchez-Flores A."/>
            <person name="Laclette J.P."/>
        </authorList>
    </citation>
    <scope>NUCLEOTIDE SEQUENCE [LARGE SCALE GENOMIC DNA]</scope>
    <source>
        <strain evidence="2">WFUcys</strain>
    </source>
</reference>
<proteinExistence type="predicted"/>
<name>A0ABR4QPU1_9CEST</name>
<sequence length="4673" mass="506644">MDAGTIFDDRPRAEALPHLLSGINMEYIGETHQALEQELDYQTYLEDELKTCVSRGLYSQQDASNLQTLININREHLDFLSPITSLEHMFSEMAQKVSDRAVDLVNIQGSQAFWDRNLSKNTRACWKTVQRFSHVSRVHISNASEYQMFYYNCDHFLRSLQKRAESNYNRYKDIDVEYPSITTTRLNSHITEGLFKFQSLASEVLRILDKAQHVNPVYLRVRGLNRPVSGIMLCDYSTKNFGLRAGQHVYVLDNAYLTPLNTNSETTDASETSECSTCSQYCNLHHCSGCEVCGLPLSTTTGTTSPTDVEEVSRMVTEDAQGRRRRNASDSSTATGSASGPSDVSNSTTPPGCSHTLCSQREPVMWKVRTMDGSLTVDVPAVTVMINEHDEEAINHAYEIYDFFTNMWREAIDIWLTKGVKALSSYFSSLIDAKYIRLENEKVFEQFLGEVERAFPSEDPESGTANKVLNEMITTMRKKINSQETREETSEYVYVKIAEVASYRRTVQKLRDHVNQIKRFMKEIEENTRQEILDASIMKSMGDLKYVYEESVEEHRKLEKMLRQVNAFRTQQRSPRVPVHKVHSIFGEYYSSSEELSGGSETSDSQYDIDRDKDISPHEFQLYGRDATYRATALTNRPRYIRRPHRKAIIVGVDVLLTESSDETDTGQPRRTSKLLYKPTRKRPGEHVSEVIEETKDTVISSMTLNRKINLEKAMRHRGEFPRIASLDERYRSRRQLQFTPGPQKGDVSMVYLQITAAKSTQDAMIPTGENQQSRGIQLDIEKIPIDAKDVLRVEPRVASWQSDTNGEIKLKHDVSLEPSQQEPRERRPISERTMEAIVSGTTKSGGYYERGVQMTSRDEYEGILKPPMFNCFTTSTQTSFPKREEVKTIATLTELSVEPMGSQLVHGAPPLAQQVPTSEIINTVTPSTEEPAYLVEVTSSGWSIEQPAKEIGSTVSSVTKSTAISVSTIPSHDVANAWTGTGIMEEPVPTIQQDTTVKVHSVPPVEAAFMPTAIRYGLIQTPYYLRYEGSFVGEVEKPEGVVMTRLTTVEMPLPEKVVLSTAKSRVTYIPEVQVSGDVEVKTGHADRPKVSTISSNEVARPETLPSGMMTDILIKPDRTDAVRSAPPAAQHIPSKETYSVVTSFTEQRPQSAESALTAWSSMHTDTGVAPSVKEVTSLVTSAYEKPVSKVNTQTVGLTTECRPAGASRGTETIMFEESIPLITEESTVVVRSAPAVERTPKLVALKYGLVKTPFQLHYEGVVTSEVQEPIVIETSTSRTVELGSKVIQMLVPAKVVLSSAETQVRYVPEYHTTVTKGETPSKPVMRMAKVEATGKFETVPSAPSKAEMYSLETQAEMGLSYMETTTHAVESPKGSIVSSADLAKPATMSTASVTGVLIQPERIEVEHSAPPEQDLETAARIKKIGAATSSVSKEPVPKISVQAIGITTEPLATFVDAWTETVRMEESAPVIQKESTPNVQSAPPDETKPIQIKVKYSSAQTPCQLHYEGIIEGEVEKPKLVDTSILTMKKTEPNIVEMALPEKVVLSSAKSQVAYIPERYVAVTEDVAPSKPVMLSVEIQAVQTVKSVELTPKKPTVRSIEIQAVMTTSQAETTSQLIDSSKGMTIISDEQPRPKTASTAIMTKAIIEPATPHVTHAVISTKMQEKPAKVTQAIGITTEHLETYLNAWTETMMTEETEQVKQKAKTEARLHAAPPIEAKPKLITTKIGETQTQQQLQCEGTFTAENETSIVKTIKTPTAEKVLLLTARCQVTYVPDQLKHIKDDKAIPKVEIKTLEIQATATSEPVLPVPKRPVMHSLEVQSLMAPGQVETATHVMEMPKSLIFTSTAVPHRITTPTATMTEAMIEPAKPIIVHSVPPTTTVTPLSEVTTSVLRPETEMIFSGWSAEHADTGIAAPEKATSTTVSSVLVAPRTRISTQTVGTVTEPVCASVNRGTETIVVEEPMPIIQKESTVTVHAAPPLEATPATVQVRYGMIQTAVQRRYEDTTTGELRLPKMEYATATVDLIPTFEPATVVKAPILGIGAIQSVYESPVENAVTSYEEVRRPQTTTQIYTKEKESQYEATNKVMDKPMAPAITSIQVARPKVASTATMTEVLIEPAKPIVVHSVPPMREAPASTEVTSSVVTAKHTDVGTMGEKVEVSTTVSSVTQQLTQPTEVTSGIVRPEHADADIATMKVEVQTAVTSLVEAPAPVVVKATPMEVVSTVVRGPEHVERGIGERGEEISTTVSSVTKEEVHPTEVISSDLGPHRTDSGVTAPTKEVVSTVTSVSKEPTPKVVMQTMGMMTEPAPVGVHRGTETVQVEEPMPIIQKESAVIAHAAPQFLRTVAPSLIKMISSETPVLLRAFSVQEISEDTAIPHINRSNSALSQRINFCCSELQASPVVSIALQTDDLSAMPLESRAAATGHTIKSPPDSPKLKSKTGYVQVQASDGVLVKPKLEKQCNTESILQSEKTMQISPLDVQHNLGTYQERKVKRAIVAVSVQTKDNKKKFKTATGNHKASQINESDCGELIKPLCKTTASMTEAMIEPAKPIIVHSVPPTTTVTPLSEVTTSVLRPETEMIFSGWSAEHADTGIAAPEKATSTTVSSVLVAPRTRISTQTVGTVTEPVCASVNRGTETIVVEEPMPIIQKESTVTVHAAPPLEATPATVQVRYGMIQTAVQRRYEDTTTGELRLPKMEYATATVDLIPTFEPATVVKAPILGIGAIQSVYESPVENAVTSYEEVRRPQTTTQIYTKEKESQYEATNKVMDKPMAPAITSIQVARPKVASTATMTEVLIEPAKPIVVHSVPPMREAPASTEVTSSVVTAKHTDVGTMGEKVEVSTTVSSVTQQLTQPTEVTSGIVRPEHADADIATMKVEVQTAVTSLVEAPAPVVVKATPMEVVSTVVRGPEHVERGIGERGEEISTTVSSVTKEEVHPTEVISSDLGPHRTDSGVTAPTKEVVSTVTSVSKEPTPKVVMQTMGMMTEPAPVGVHRGTETVQVEEPMPIIQKESAVIVRSAPPVDMTPAHVALSYVSTQTPYDRQIPTEAISSVVTAKHTDVGTMGEKVEVSTTVSSVTQQLTQPTEVTSGIVRPEHADADIAAMKVEVQTAVTSLVEAPAPVVVKATPMEVVSTVVRGPEHVERGIGERGEEISTTVSSVTKEEVHPTEVISSDLGPHRTDSGVTAPTKEVVSTVTSVSKEPTPKVVMQTMGMMTEPAPVGVHRGTETVQVEEPMPIIQKESAVIVRSAPPVDMTPAHVALSYVSTQTPYDRQIPTEAISSVVTAKHTDVGTMGEKVEVSTTVSSVTQQLTQPTEVTSGIVRPEHADADIATMKVEVQTAVTSLVEAPAPVVVKATPMEVVSTVVRGPEHVERGIGERGEEISTTVSSVTKEEVHPTEVISSDLGPHRTDSGVTAPTKEVVSTVTSVSKEPTPKVVMQTMGMMTEPAPVGVHRGTETVQVEEPMPIIQKESAVIVRSAPPVDMTPAHVALSYVSTQTPYDRQIPTEAISSVVTAKHTDVGTMGEKVEVSTTVSSVTQQLTQPTEVTSGIVRPEHADADIATMKVEVQTAVTSLVEAPAPVVVKATPMEVVSTVVRGPEHVERGIGERGEEISTTVSSVTKEEVHPTEVISSDLGPHRTDSGVTAPTKEVVSTVTSVSKEPTPKVVMQTMGMMTEPAPVGVHRGTETVQVEEPMPIIQKESAVIVRSAPPVDMTPAHVALSYVSTQTPYDRQIPTEAISSVVTAKHTDVGTMGEKVEVSTTVSSVTQQLTQPTEVTSGIVRPEHADADIATMKVEVQTAVTSLVEAPAPVVVKATPMEVVSTVVRGPEHVERGIGERGEEISTTVSSVTKEEVHPTEVISSDLGPHRTDSGVTAPTKEVVSTVTSVSKEPTPKVVMQTMGMMTEPAPVGVHRGTETVQVEEPMPIIQKESAVIVRSAPPVDMTPAHVALSYVSTQTPYDRQIPTEAISSVVTAKHTDVGTMGEKVEVSTTVSSVTQQLTQPTEVTSGIVRPEHADADIATMKVEVQTAVTSLVEAPAPVVVKATPMEVVSTVVRGPEHVERGIGERGEEISTTVSSVTKEEVHPTEVISSDLGPHRTDSGVTAPTKEVVSTVTSVSKEPTPKVVMQTMGMMTEPAPVGVHRGTETVQVEEPMPIIQKESAVIVRSAPPVDMTPAHVEIKYSLAQSPYQLRYEGIISSEVEKRSILVSATQDLLPSKADIPLPERVILSSATTQVTYIPEHRLAVVEAIMPTKEAMQSVEVQAFGEVEPVRSAPKKPAIRSVEIQALTTTVKEELTSQVIEMPKRMSTTSGEVARPKVASTATMTEVMIEPAKPIVVHSVPPTREAPASTEVTSSVVTAKHTDVGTMGEKVEVSTTVSSVTQQLTQPTEVTSGIVRPEHADADIATMKVEVQTAVTSLVEAPAPVVVKATPMEVVSTVVRGPEHVERGIGERGEEISTTVSSVTKEEVHPTEVISSDLGPHRTDSGVTAPTKEVVSTVTSVSKEPTPKVVMQTMGMMTEPAPVGVHRGTETVQVEEPMPIIQKESAVIVRSAPPVDMTPAHVEIKYSLAQSPYQLRYEGIISSEVEKRSILVSATQDLLPSKADIPLPERVILSSATTQVTYIPEHRLAVVEAIMPTKEAMQSVEVQAFGEVEPVRSAPKSRPYVQWKYKL</sequence>
<dbReference type="PROSITE" id="PS00018">
    <property type="entry name" value="EF_HAND_1"/>
    <property type="match status" value="1"/>
</dbReference>
<evidence type="ECO:0000313" key="3">
    <source>
        <dbReference type="Proteomes" id="UP001651158"/>
    </source>
</evidence>
<feature type="region of interest" description="Disordered" evidence="1">
    <location>
        <begin position="301"/>
        <end position="356"/>
    </location>
</feature>
<feature type="compositionally biased region" description="Polar residues" evidence="1">
    <location>
        <begin position="344"/>
        <end position="356"/>
    </location>
</feature>
<feature type="compositionally biased region" description="Low complexity" evidence="1">
    <location>
        <begin position="329"/>
        <end position="343"/>
    </location>
</feature>
<feature type="region of interest" description="Disordered" evidence="1">
    <location>
        <begin position="3387"/>
        <end position="3418"/>
    </location>
</feature>
<feature type="region of interest" description="Disordered" evidence="1">
    <location>
        <begin position="2246"/>
        <end position="2277"/>
    </location>
</feature>
<evidence type="ECO:0000256" key="1">
    <source>
        <dbReference type="SAM" id="MobiDB-lite"/>
    </source>
</evidence>
<feature type="region of interest" description="Disordered" evidence="1">
    <location>
        <begin position="3845"/>
        <end position="3876"/>
    </location>
</feature>
<dbReference type="EMBL" id="JAKROA010000001">
    <property type="protein sequence ID" value="KAL5111739.1"/>
    <property type="molecule type" value="Genomic_DNA"/>
</dbReference>
<organism evidence="2 3">
    <name type="scientific">Taenia crassiceps</name>
    <dbReference type="NCBI Taxonomy" id="6207"/>
    <lineage>
        <taxon>Eukaryota</taxon>
        <taxon>Metazoa</taxon>
        <taxon>Spiralia</taxon>
        <taxon>Lophotrochozoa</taxon>
        <taxon>Platyhelminthes</taxon>
        <taxon>Cestoda</taxon>
        <taxon>Eucestoda</taxon>
        <taxon>Cyclophyllidea</taxon>
        <taxon>Taeniidae</taxon>
        <taxon>Taenia</taxon>
    </lineage>
</organism>
<gene>
    <name evidence="2" type="ORF">TcWFU_003250</name>
</gene>